<accession>A0ABN8REC9</accession>
<comment type="caution">
    <text evidence="1">The sequence shown here is derived from an EMBL/GenBank/DDBJ whole genome shotgun (WGS) entry which is preliminary data.</text>
</comment>
<dbReference type="EMBL" id="CALNXK010000214">
    <property type="protein sequence ID" value="CAH3176537.1"/>
    <property type="molecule type" value="Genomic_DNA"/>
</dbReference>
<protein>
    <submittedName>
        <fullName evidence="1">Uncharacterized protein</fullName>
    </submittedName>
</protein>
<reference evidence="1 2" key="1">
    <citation type="submission" date="2022-05" db="EMBL/GenBank/DDBJ databases">
        <authorList>
            <consortium name="Genoscope - CEA"/>
            <person name="William W."/>
        </authorList>
    </citation>
    <scope>NUCLEOTIDE SEQUENCE [LARGE SCALE GENOMIC DNA]</scope>
</reference>
<proteinExistence type="predicted"/>
<evidence type="ECO:0000313" key="2">
    <source>
        <dbReference type="Proteomes" id="UP001159405"/>
    </source>
</evidence>
<gene>
    <name evidence="1" type="ORF">PLOB_00018294</name>
</gene>
<organism evidence="1 2">
    <name type="scientific">Porites lobata</name>
    <dbReference type="NCBI Taxonomy" id="104759"/>
    <lineage>
        <taxon>Eukaryota</taxon>
        <taxon>Metazoa</taxon>
        <taxon>Cnidaria</taxon>
        <taxon>Anthozoa</taxon>
        <taxon>Hexacorallia</taxon>
        <taxon>Scleractinia</taxon>
        <taxon>Fungiina</taxon>
        <taxon>Poritidae</taxon>
        <taxon>Porites</taxon>
    </lineage>
</organism>
<evidence type="ECO:0000313" key="1">
    <source>
        <dbReference type="EMBL" id="CAH3176537.1"/>
    </source>
</evidence>
<sequence>MVTLFVVTFYAVIQANSKSVKIAENTFLKAKRQQYTLDMPRDQRHNLKDLTNKK</sequence>
<dbReference type="Proteomes" id="UP001159405">
    <property type="component" value="Unassembled WGS sequence"/>
</dbReference>
<keyword evidence="2" id="KW-1185">Reference proteome</keyword>
<name>A0ABN8REC9_9CNID</name>